<dbReference type="Proteomes" id="UP000034753">
    <property type="component" value="Unassembled WGS sequence"/>
</dbReference>
<organism evidence="1 2">
    <name type="scientific">Candidatus Daviesbacteria bacterium GW2011_GWB1_41_5</name>
    <dbReference type="NCBI Taxonomy" id="1618429"/>
    <lineage>
        <taxon>Bacteria</taxon>
        <taxon>Candidatus Daviesiibacteriota</taxon>
    </lineage>
</organism>
<evidence type="ECO:0000313" key="2">
    <source>
        <dbReference type="Proteomes" id="UP000034753"/>
    </source>
</evidence>
<evidence type="ECO:0000313" key="1">
    <source>
        <dbReference type="EMBL" id="KKS12977.1"/>
    </source>
</evidence>
<reference evidence="1 2" key="1">
    <citation type="journal article" date="2015" name="Nature">
        <title>rRNA introns, odd ribosomes, and small enigmatic genomes across a large radiation of phyla.</title>
        <authorList>
            <person name="Brown C.T."/>
            <person name="Hug L.A."/>
            <person name="Thomas B.C."/>
            <person name="Sharon I."/>
            <person name="Castelle C.J."/>
            <person name="Singh A."/>
            <person name="Wilkins M.J."/>
            <person name="Williams K.H."/>
            <person name="Banfield J.F."/>
        </authorList>
    </citation>
    <scope>NUCLEOTIDE SEQUENCE [LARGE SCALE GENOMIC DNA]</scope>
</reference>
<evidence type="ECO:0008006" key="3">
    <source>
        <dbReference type="Google" id="ProtNLM"/>
    </source>
</evidence>
<gene>
    <name evidence="1" type="ORF">UU67_C0035G0004</name>
</gene>
<protein>
    <recommendedName>
        <fullName evidence="3">WavE lipopolysaccharide synthesis</fullName>
    </recommendedName>
</protein>
<dbReference type="AlphaFoldDB" id="A0A0G0WLJ4"/>
<proteinExistence type="predicted"/>
<accession>A0A0G0WLJ4</accession>
<name>A0A0G0WLJ4_9BACT</name>
<dbReference type="EMBL" id="LCBN01000035">
    <property type="protein sequence ID" value="KKS12977.1"/>
    <property type="molecule type" value="Genomic_DNA"/>
</dbReference>
<sequence>MKEKKNIGLIIQGPLTSFGRGGASSHIPTEELGKEGLVRFDCRENIQRIISDFKDLFEVVVVSTWDSEVMAGDEWLGAVLVHGPDPGGIQKGGSAYTYKSNNKYRQFIGTYNGLLEFERHDVEYVVKMRSDQYVDLRKLTDSFMKQVQKAKRPTEIIGVPFFHPATYMLHDFYFVSSLIAMKKFCEAVLAYDMFEFIDSVHREMVLKHAYTCYRGDIRVPDWAYFPYSPPNGVSTATKKIFQYMFENVYVSLGGEVLRSIVWRGSAFSEEYLRPRLLAQHILPKRFSILPLICIDWGRYFYFFQKQGRTILLRDKIITVIGRFSWKFWQFMRRVKTATSNYKIS</sequence>
<comment type="caution">
    <text evidence="1">The sequence shown here is derived from an EMBL/GenBank/DDBJ whole genome shotgun (WGS) entry which is preliminary data.</text>
</comment>